<dbReference type="RefSeq" id="WP_285617321.1">
    <property type="nucleotide sequence ID" value="NZ_BSTJ01000001.1"/>
</dbReference>
<gene>
    <name evidence="3" type="ORF">Airi01_005810</name>
</gene>
<dbReference type="InterPro" id="IPR050300">
    <property type="entry name" value="GDXG_lipolytic_enzyme"/>
</dbReference>
<dbReference type="Proteomes" id="UP001165135">
    <property type="component" value="Unassembled WGS sequence"/>
</dbReference>
<evidence type="ECO:0000256" key="1">
    <source>
        <dbReference type="ARBA" id="ARBA00022801"/>
    </source>
</evidence>
<dbReference type="PANTHER" id="PTHR48081">
    <property type="entry name" value="AB HYDROLASE SUPERFAMILY PROTEIN C4A8.06C"/>
    <property type="match status" value="1"/>
</dbReference>
<dbReference type="InterPro" id="IPR013094">
    <property type="entry name" value="AB_hydrolase_3"/>
</dbReference>
<dbReference type="Pfam" id="PF07859">
    <property type="entry name" value="Abhydrolase_3"/>
    <property type="match status" value="1"/>
</dbReference>
<accession>A0A9W6RB05</accession>
<dbReference type="EMBL" id="BSTJ01000001">
    <property type="protein sequence ID" value="GLY72314.1"/>
    <property type="molecule type" value="Genomic_DNA"/>
</dbReference>
<protein>
    <submittedName>
        <fullName evidence="3">Esterase</fullName>
    </submittedName>
</protein>
<name>A0A9W6RB05_9ACTN</name>
<dbReference type="SUPFAM" id="SSF53474">
    <property type="entry name" value="alpha/beta-Hydrolases"/>
    <property type="match status" value="1"/>
</dbReference>
<reference evidence="3" key="1">
    <citation type="submission" date="2023-03" db="EMBL/GenBank/DDBJ databases">
        <title>Actinoallomurus iriomotensis NBRC 103681.</title>
        <authorList>
            <person name="Ichikawa N."/>
            <person name="Sato H."/>
            <person name="Tonouchi N."/>
        </authorList>
    </citation>
    <scope>NUCLEOTIDE SEQUENCE</scope>
    <source>
        <strain evidence="3">NBRC 103681</strain>
    </source>
</reference>
<evidence type="ECO:0000313" key="3">
    <source>
        <dbReference type="EMBL" id="GLY72314.1"/>
    </source>
</evidence>
<evidence type="ECO:0000313" key="4">
    <source>
        <dbReference type="Proteomes" id="UP001165135"/>
    </source>
</evidence>
<dbReference type="AlphaFoldDB" id="A0A9W6RB05"/>
<dbReference type="Gene3D" id="3.40.50.1820">
    <property type="entry name" value="alpha/beta hydrolase"/>
    <property type="match status" value="1"/>
</dbReference>
<feature type="domain" description="Alpha/beta hydrolase fold-3" evidence="2">
    <location>
        <begin position="67"/>
        <end position="279"/>
    </location>
</feature>
<organism evidence="3 4">
    <name type="scientific">Actinoallomurus iriomotensis</name>
    <dbReference type="NCBI Taxonomy" id="478107"/>
    <lineage>
        <taxon>Bacteria</taxon>
        <taxon>Bacillati</taxon>
        <taxon>Actinomycetota</taxon>
        <taxon>Actinomycetes</taxon>
        <taxon>Streptosporangiales</taxon>
        <taxon>Thermomonosporaceae</taxon>
        <taxon>Actinoallomurus</taxon>
    </lineage>
</organism>
<proteinExistence type="predicted"/>
<dbReference type="InterPro" id="IPR029058">
    <property type="entry name" value="AB_hydrolase_fold"/>
</dbReference>
<dbReference type="GO" id="GO:0016787">
    <property type="term" value="F:hydrolase activity"/>
    <property type="evidence" value="ECO:0007669"/>
    <property type="project" value="UniProtKB-KW"/>
</dbReference>
<comment type="caution">
    <text evidence="3">The sequence shown here is derived from an EMBL/GenBank/DDBJ whole genome shotgun (WGS) entry which is preliminary data.</text>
</comment>
<evidence type="ECO:0000259" key="2">
    <source>
        <dbReference type="Pfam" id="PF07859"/>
    </source>
</evidence>
<sequence length="304" mass="32446">MPIDPVIAARLGSVTDEVPLGEALRDLTARYRTPEAKIEERAIDGPHGPIRIRLYRPLGAGRARRGLLWLHGGGWARGDLDMPEAHAVGAELAADPGVVVASVDYRLASETSRYPVPLDDVHTAWRWFTDATAELGTDPGRLALGGCSAGANLAAGAAVRARDEGDAMPSALLLVYPFLHFPVPASPDDLIADLTALPERLRFTAETVLSLTRGYVGRVSDVPAHAMPGNGVVDGLPPTSIVLSELDELRASGELFARQLKERGIPVTTMLARGMPHGHLNVPPVDEIPEIRRSIDFLAAALGR</sequence>
<dbReference type="PANTHER" id="PTHR48081:SF8">
    <property type="entry name" value="ALPHA_BETA HYDROLASE FOLD-3 DOMAIN-CONTAINING PROTEIN-RELATED"/>
    <property type="match status" value="1"/>
</dbReference>
<keyword evidence="1" id="KW-0378">Hydrolase</keyword>